<accession>A0ACD3YRM8</accession>
<gene>
    <name evidence="1" type="ORF">LCI18_002536</name>
</gene>
<keyword evidence="2" id="KW-1185">Reference proteome</keyword>
<dbReference type="Proteomes" id="UP000830768">
    <property type="component" value="Chromosome 2"/>
</dbReference>
<dbReference type="EMBL" id="CP090031">
    <property type="protein sequence ID" value="UPK91601.1"/>
    <property type="molecule type" value="Genomic_DNA"/>
</dbReference>
<proteinExistence type="predicted"/>
<protein>
    <submittedName>
        <fullName evidence="1">Uncharacterized protein</fullName>
    </submittedName>
</protein>
<sequence length="147" mass="17063">MNNHPPDLYVGIDFGTTYTGVSWSTPNQDNYDTNIIKQWPGEAGDEIKVPSVLAKDLREEKTKWGFLCNNLADHTQWKLFKPLLDPEVHRKKLTDTEPSSPWVPRTTDKLHELVTLYLRQICTHISEKIPELIKTDDDFSEELKRKT</sequence>
<evidence type="ECO:0000313" key="1">
    <source>
        <dbReference type="EMBL" id="UPK91601.1"/>
    </source>
</evidence>
<name>A0ACD3YRM8_FUSSC</name>
<evidence type="ECO:0000313" key="2">
    <source>
        <dbReference type="Proteomes" id="UP000830768"/>
    </source>
</evidence>
<organism evidence="1 2">
    <name type="scientific">Fusarium solani subsp. cucurbitae</name>
    <name type="common">Neocosmosporum cucurbitae</name>
    <dbReference type="NCBI Taxonomy" id="2747967"/>
    <lineage>
        <taxon>Eukaryota</taxon>
        <taxon>Fungi</taxon>
        <taxon>Dikarya</taxon>
        <taxon>Ascomycota</taxon>
        <taxon>Pezizomycotina</taxon>
        <taxon>Sordariomycetes</taxon>
        <taxon>Hypocreomycetidae</taxon>
        <taxon>Hypocreales</taxon>
        <taxon>Nectriaceae</taxon>
        <taxon>Fusarium</taxon>
        <taxon>Fusarium solani species complex</taxon>
    </lineage>
</organism>
<reference evidence="1" key="1">
    <citation type="submission" date="2021-11" db="EMBL/GenBank/DDBJ databases">
        <title>Fusarium solani-melongenae Genome sequencing and assembly.</title>
        <authorList>
            <person name="Xie S."/>
            <person name="Huang L."/>
            <person name="Zhang X."/>
        </authorList>
    </citation>
    <scope>NUCLEOTIDE SEQUENCE</scope>
    <source>
        <strain evidence="1">CRI 24-3</strain>
    </source>
</reference>